<accession>A0A0F9GUU9</accession>
<dbReference type="EMBL" id="LAZR01025058">
    <property type="protein sequence ID" value="KKL73135.1"/>
    <property type="molecule type" value="Genomic_DNA"/>
</dbReference>
<evidence type="ECO:0000313" key="2">
    <source>
        <dbReference type="EMBL" id="KKL73135.1"/>
    </source>
</evidence>
<organism evidence="2">
    <name type="scientific">marine sediment metagenome</name>
    <dbReference type="NCBI Taxonomy" id="412755"/>
    <lineage>
        <taxon>unclassified sequences</taxon>
        <taxon>metagenomes</taxon>
        <taxon>ecological metagenomes</taxon>
    </lineage>
</organism>
<gene>
    <name evidence="2" type="ORF">LCGC14_2077930</name>
</gene>
<reference evidence="2" key="1">
    <citation type="journal article" date="2015" name="Nature">
        <title>Complex archaea that bridge the gap between prokaryotes and eukaryotes.</title>
        <authorList>
            <person name="Spang A."/>
            <person name="Saw J.H."/>
            <person name="Jorgensen S.L."/>
            <person name="Zaremba-Niedzwiedzka K."/>
            <person name="Martijn J."/>
            <person name="Lind A.E."/>
            <person name="van Eijk R."/>
            <person name="Schleper C."/>
            <person name="Guy L."/>
            <person name="Ettema T.J."/>
        </authorList>
    </citation>
    <scope>NUCLEOTIDE SEQUENCE</scope>
</reference>
<feature type="coiled-coil region" evidence="1">
    <location>
        <begin position="97"/>
        <end position="131"/>
    </location>
</feature>
<sequence length="193" mass="21278">MSDVAADPLVKRVFSVAGGRRVESTLPEAALGFEAFRKIELLRIAWAYDLKIDENLPVIDRQGGPCLSAILERYKEDGVFDKPPKYPEKLEPGAGSIAEQGQEAKARKDRIRKLEARVVINQRELAVLKSQDRIKPRTTAPKVDPAGLRLGWHALRARAAELKVPRLGSMKRPELEAAVREAEACGEDVSSSG</sequence>
<comment type="caution">
    <text evidence="2">The sequence shown here is derived from an EMBL/GenBank/DDBJ whole genome shotgun (WGS) entry which is preliminary data.</text>
</comment>
<protein>
    <submittedName>
        <fullName evidence="2">Uncharacterized protein</fullName>
    </submittedName>
</protein>
<name>A0A0F9GUU9_9ZZZZ</name>
<evidence type="ECO:0000256" key="1">
    <source>
        <dbReference type="SAM" id="Coils"/>
    </source>
</evidence>
<keyword evidence="1" id="KW-0175">Coiled coil</keyword>
<dbReference type="AlphaFoldDB" id="A0A0F9GUU9"/>
<proteinExistence type="predicted"/>